<dbReference type="AlphaFoldDB" id="A0A3M7QFX6"/>
<gene>
    <name evidence="1" type="ORF">BpHYR1_001922</name>
</gene>
<name>A0A3M7QFX6_BRAPC</name>
<keyword evidence="2" id="KW-1185">Reference proteome</keyword>
<sequence length="72" mass="8633">MSYCFKSRYCFKTRYVSFTKLLTFGYYGEECINLTNLKNNFEIFVLKFNSLSIKKQRCHIALNLDYFGINKC</sequence>
<organism evidence="1 2">
    <name type="scientific">Brachionus plicatilis</name>
    <name type="common">Marine rotifer</name>
    <name type="synonym">Brachionus muelleri</name>
    <dbReference type="NCBI Taxonomy" id="10195"/>
    <lineage>
        <taxon>Eukaryota</taxon>
        <taxon>Metazoa</taxon>
        <taxon>Spiralia</taxon>
        <taxon>Gnathifera</taxon>
        <taxon>Rotifera</taxon>
        <taxon>Eurotatoria</taxon>
        <taxon>Monogononta</taxon>
        <taxon>Pseudotrocha</taxon>
        <taxon>Ploima</taxon>
        <taxon>Brachionidae</taxon>
        <taxon>Brachionus</taxon>
    </lineage>
</organism>
<accession>A0A3M7QFX6</accession>
<proteinExistence type="predicted"/>
<comment type="caution">
    <text evidence="1">The sequence shown here is derived from an EMBL/GenBank/DDBJ whole genome shotgun (WGS) entry which is preliminary data.</text>
</comment>
<protein>
    <submittedName>
        <fullName evidence="1">Uncharacterized protein</fullName>
    </submittedName>
</protein>
<dbReference type="EMBL" id="REGN01006275">
    <property type="protein sequence ID" value="RNA10179.1"/>
    <property type="molecule type" value="Genomic_DNA"/>
</dbReference>
<reference evidence="1 2" key="1">
    <citation type="journal article" date="2018" name="Sci. Rep.">
        <title>Genomic signatures of local adaptation to the degree of environmental predictability in rotifers.</title>
        <authorList>
            <person name="Franch-Gras L."/>
            <person name="Hahn C."/>
            <person name="Garcia-Roger E.M."/>
            <person name="Carmona M.J."/>
            <person name="Serra M."/>
            <person name="Gomez A."/>
        </authorList>
    </citation>
    <scope>NUCLEOTIDE SEQUENCE [LARGE SCALE GENOMIC DNA]</scope>
    <source>
        <strain evidence="1">HYR1</strain>
    </source>
</reference>
<evidence type="ECO:0000313" key="2">
    <source>
        <dbReference type="Proteomes" id="UP000276133"/>
    </source>
</evidence>
<dbReference type="Proteomes" id="UP000276133">
    <property type="component" value="Unassembled WGS sequence"/>
</dbReference>
<evidence type="ECO:0000313" key="1">
    <source>
        <dbReference type="EMBL" id="RNA10179.1"/>
    </source>
</evidence>